<dbReference type="Proteomes" id="UP001143910">
    <property type="component" value="Unassembled WGS sequence"/>
</dbReference>
<keyword evidence="2" id="KW-1185">Reference proteome</keyword>
<protein>
    <submittedName>
        <fullName evidence="1">Uncharacterized protein</fullName>
    </submittedName>
</protein>
<sequence>MRITQAYGVALAVTAGVQATDLSGLPAFLKATSDDCFPALKDIAVSIYHDPEVGLGERHAHDRIVRHFLGLRGWEVVPSAYGMETAFEMTFVNNPPTNLTPIKTIGFLAEYDALAGIGHACGHNHIALNGITAAILASKALQKFGIPGRIKLVGTPDEENAAGKFYLNQRGAFNSSNIWLMAHPTSKSAVQPMNARLNLFAKFTADTHGDAVKKAYQAMATVSHLGALPGTASSVAAIENVGVYATNVVQSFISLGFAGMSLTDVNATVSSILDKTYPGVSYVVFEDANGVALNVSGPGGHGSETTRGALTLSIEVFRATTALSGVSYYLPVVSPLTCRLWLRW</sequence>
<dbReference type="EMBL" id="JANJQO010001627">
    <property type="protein sequence ID" value="KAJ2969990.1"/>
    <property type="molecule type" value="Genomic_DNA"/>
</dbReference>
<reference evidence="1" key="1">
    <citation type="submission" date="2022-08" db="EMBL/GenBank/DDBJ databases">
        <title>Genome Sequence of Lecanicillium fungicola.</title>
        <authorList>
            <person name="Buettner E."/>
        </authorList>
    </citation>
    <scope>NUCLEOTIDE SEQUENCE</scope>
    <source>
        <strain evidence="1">Babe33</strain>
    </source>
</reference>
<comment type="caution">
    <text evidence="1">The sequence shown here is derived from an EMBL/GenBank/DDBJ whole genome shotgun (WGS) entry which is preliminary data.</text>
</comment>
<gene>
    <name evidence="1" type="ORF">NQ176_g8395</name>
</gene>
<name>A0ACC1MSN2_9HYPO</name>
<organism evidence="1 2">
    <name type="scientific">Zarea fungicola</name>
    <dbReference type="NCBI Taxonomy" id="93591"/>
    <lineage>
        <taxon>Eukaryota</taxon>
        <taxon>Fungi</taxon>
        <taxon>Dikarya</taxon>
        <taxon>Ascomycota</taxon>
        <taxon>Pezizomycotina</taxon>
        <taxon>Sordariomycetes</taxon>
        <taxon>Hypocreomycetidae</taxon>
        <taxon>Hypocreales</taxon>
        <taxon>Cordycipitaceae</taxon>
        <taxon>Zarea</taxon>
    </lineage>
</organism>
<evidence type="ECO:0000313" key="2">
    <source>
        <dbReference type="Proteomes" id="UP001143910"/>
    </source>
</evidence>
<evidence type="ECO:0000313" key="1">
    <source>
        <dbReference type="EMBL" id="KAJ2969990.1"/>
    </source>
</evidence>
<proteinExistence type="predicted"/>
<accession>A0ACC1MSN2</accession>